<reference evidence="1" key="1">
    <citation type="submission" date="2018-11" db="EMBL/GenBank/DDBJ databases">
        <authorList>
            <person name="Grassa J C."/>
        </authorList>
    </citation>
    <scope>NUCLEOTIDE SEQUENCE [LARGE SCALE GENOMIC DNA]</scope>
</reference>
<name>A0A803PZB8_CANSA</name>
<dbReference type="AlphaFoldDB" id="A0A803PZB8"/>
<proteinExistence type="predicted"/>
<accession>A0A803PZB8</accession>
<sequence length="263" mass="30059">MGLLNRFLGNIQSRFDKVWEIAKKDGFSTSLINLTEHVLMMQPLREVPFENSRGDNSDYDKLIVINKKWLGSSNDGAHKKPYPALTNKAEMMERLHPRVGIDVSPFLADVLDQSATTSYRLGANRFAMMVSRDPIYVADTMRTQANVVSLIAERNYSMVTLLAYKLNVLRVEHENSHQKREEVVNALGKANTKMEAIIKQRVIESLHRALTRKKIATKMERERGDKYKDLHSVALTKVKDLEADSKQAKLDMQEKDQKLTILS</sequence>
<dbReference type="Gramene" id="evm.model.06.665">
    <property type="protein sequence ID" value="cds.evm.model.06.665"/>
    <property type="gene ID" value="evm.TU.06.665"/>
</dbReference>
<organism evidence="1 2">
    <name type="scientific">Cannabis sativa</name>
    <name type="common">Hemp</name>
    <name type="synonym">Marijuana</name>
    <dbReference type="NCBI Taxonomy" id="3483"/>
    <lineage>
        <taxon>Eukaryota</taxon>
        <taxon>Viridiplantae</taxon>
        <taxon>Streptophyta</taxon>
        <taxon>Embryophyta</taxon>
        <taxon>Tracheophyta</taxon>
        <taxon>Spermatophyta</taxon>
        <taxon>Magnoliopsida</taxon>
        <taxon>eudicotyledons</taxon>
        <taxon>Gunneridae</taxon>
        <taxon>Pentapetalae</taxon>
        <taxon>rosids</taxon>
        <taxon>fabids</taxon>
        <taxon>Rosales</taxon>
        <taxon>Cannabaceae</taxon>
        <taxon>Cannabis</taxon>
    </lineage>
</organism>
<dbReference type="EnsemblPlants" id="evm.model.06.665">
    <property type="protein sequence ID" value="cds.evm.model.06.665"/>
    <property type="gene ID" value="evm.TU.06.665"/>
</dbReference>
<evidence type="ECO:0000313" key="2">
    <source>
        <dbReference type="Proteomes" id="UP000596661"/>
    </source>
</evidence>
<evidence type="ECO:0000313" key="1">
    <source>
        <dbReference type="EnsemblPlants" id="cds.evm.model.06.665"/>
    </source>
</evidence>
<keyword evidence="2" id="KW-1185">Reference proteome</keyword>
<dbReference type="Proteomes" id="UP000596661">
    <property type="component" value="Chromosome 6"/>
</dbReference>
<dbReference type="EMBL" id="UZAU01000575">
    <property type="status" value="NOT_ANNOTATED_CDS"/>
    <property type="molecule type" value="Genomic_DNA"/>
</dbReference>
<protein>
    <submittedName>
        <fullName evidence="1">Uncharacterized protein</fullName>
    </submittedName>
</protein>
<reference evidence="1" key="2">
    <citation type="submission" date="2021-03" db="UniProtKB">
        <authorList>
            <consortium name="EnsemblPlants"/>
        </authorList>
    </citation>
    <scope>IDENTIFICATION</scope>
</reference>